<feature type="region of interest" description="Disordered" evidence="1">
    <location>
        <begin position="1"/>
        <end position="72"/>
    </location>
</feature>
<organism evidence="3 4">
    <name type="scientific">Pegethrix bostrychoides GSE-TBD4-15B</name>
    <dbReference type="NCBI Taxonomy" id="2839662"/>
    <lineage>
        <taxon>Bacteria</taxon>
        <taxon>Bacillati</taxon>
        <taxon>Cyanobacteriota</taxon>
        <taxon>Cyanophyceae</taxon>
        <taxon>Oculatellales</taxon>
        <taxon>Oculatellaceae</taxon>
        <taxon>Pegethrix</taxon>
    </lineage>
</organism>
<reference evidence="3" key="2">
    <citation type="journal article" date="2022" name="Microbiol. Resour. Announc.">
        <title>Metagenome Sequencing to Explore Phylogenomics of Terrestrial Cyanobacteria.</title>
        <authorList>
            <person name="Ward R.D."/>
            <person name="Stajich J.E."/>
            <person name="Johansen J.R."/>
            <person name="Huntemann M."/>
            <person name="Clum A."/>
            <person name="Foster B."/>
            <person name="Foster B."/>
            <person name="Roux S."/>
            <person name="Palaniappan K."/>
            <person name="Varghese N."/>
            <person name="Mukherjee S."/>
            <person name="Reddy T.B.K."/>
            <person name="Daum C."/>
            <person name="Copeland A."/>
            <person name="Chen I.A."/>
            <person name="Ivanova N.N."/>
            <person name="Kyrpides N.C."/>
            <person name="Shapiro N."/>
            <person name="Eloe-Fadrosh E.A."/>
            <person name="Pietrasiak N."/>
        </authorList>
    </citation>
    <scope>NUCLEOTIDE SEQUENCE</scope>
    <source>
        <strain evidence="3">GSE-TBD4-15B</strain>
    </source>
</reference>
<reference evidence="3" key="1">
    <citation type="submission" date="2021-05" db="EMBL/GenBank/DDBJ databases">
        <authorList>
            <person name="Pietrasiak N."/>
            <person name="Ward R."/>
            <person name="Stajich J.E."/>
            <person name="Kurbessoian T."/>
        </authorList>
    </citation>
    <scope>NUCLEOTIDE SEQUENCE</scope>
    <source>
        <strain evidence="3">GSE-TBD4-15B</strain>
    </source>
</reference>
<comment type="caution">
    <text evidence="3">The sequence shown here is derived from an EMBL/GenBank/DDBJ whole genome shotgun (WGS) entry which is preliminary data.</text>
</comment>
<feature type="compositionally biased region" description="Gly residues" evidence="1">
    <location>
        <begin position="52"/>
        <end position="72"/>
    </location>
</feature>
<feature type="transmembrane region" description="Helical" evidence="2">
    <location>
        <begin position="79"/>
        <end position="101"/>
    </location>
</feature>
<name>A0A951U3R6_9CYAN</name>
<dbReference type="EMBL" id="JAHHHV010000022">
    <property type="protein sequence ID" value="MBW4464850.1"/>
    <property type="molecule type" value="Genomic_DNA"/>
</dbReference>
<evidence type="ECO:0000313" key="4">
    <source>
        <dbReference type="Proteomes" id="UP000707356"/>
    </source>
</evidence>
<keyword evidence="2" id="KW-1133">Transmembrane helix</keyword>
<sequence>MSRRPKVPPRIPRDRYSDRYSDSSRSEASRSDASRYDEPLRYDDYEPRSERSGGGGNSGSGGGGFGGGGGGNNNPKNPLTWATGAVLAAVMLLGIGLGILFSSGTTSDVGNVATRYDIDRSAPNPEICVQFGASAISVDLRAYVTLSPFSVFISQPRMQPGCVLRGSNWEILQSRNLVSSEDVNQCRRRMNTFGFTGDLNNAADKATVDCVYQNDAARNLFLPQTGNNAAPPEVEQFK</sequence>
<proteinExistence type="predicted"/>
<dbReference type="AlphaFoldDB" id="A0A951U3R6"/>
<evidence type="ECO:0000256" key="2">
    <source>
        <dbReference type="SAM" id="Phobius"/>
    </source>
</evidence>
<keyword evidence="2" id="KW-0472">Membrane</keyword>
<dbReference type="Proteomes" id="UP000707356">
    <property type="component" value="Unassembled WGS sequence"/>
</dbReference>
<gene>
    <name evidence="3" type="ORF">KME07_05335</name>
</gene>
<evidence type="ECO:0000256" key="1">
    <source>
        <dbReference type="SAM" id="MobiDB-lite"/>
    </source>
</evidence>
<dbReference type="Pfam" id="PF11371">
    <property type="entry name" value="DUF3172"/>
    <property type="match status" value="1"/>
</dbReference>
<protein>
    <submittedName>
        <fullName evidence="3">DUF3172 domain-containing protein</fullName>
    </submittedName>
</protein>
<feature type="compositionally biased region" description="Basic and acidic residues" evidence="1">
    <location>
        <begin position="11"/>
        <end position="51"/>
    </location>
</feature>
<evidence type="ECO:0000313" key="3">
    <source>
        <dbReference type="EMBL" id="MBW4464850.1"/>
    </source>
</evidence>
<keyword evidence="2" id="KW-0812">Transmembrane</keyword>
<dbReference type="InterPro" id="IPR021511">
    <property type="entry name" value="DUF3172"/>
</dbReference>
<accession>A0A951U3R6</accession>